<dbReference type="EMBL" id="KU667287">
    <property type="protein sequence ID" value="APZ74367.1"/>
    <property type="molecule type" value="Genomic_DNA"/>
</dbReference>
<dbReference type="PANTHER" id="PTHR47163">
    <property type="entry name" value="DDE_TNP_IS1595 DOMAIN-CONTAINING PROTEIN"/>
    <property type="match status" value="1"/>
</dbReference>
<name>A0A1P8VFY9_ACIBA</name>
<proteinExistence type="predicted"/>
<dbReference type="InterPro" id="IPR024445">
    <property type="entry name" value="Tnp_ISXO2-like"/>
</dbReference>
<dbReference type="PANTHER" id="PTHR47163:SF2">
    <property type="entry name" value="SI:DKEY-17M8.2"/>
    <property type="match status" value="1"/>
</dbReference>
<evidence type="ECO:0000313" key="2">
    <source>
        <dbReference type="EMBL" id="APZ74367.1"/>
    </source>
</evidence>
<protein>
    <submittedName>
        <fullName evidence="2">Transposase</fullName>
    </submittedName>
</protein>
<evidence type="ECO:0000259" key="1">
    <source>
        <dbReference type="SMART" id="SM01126"/>
    </source>
</evidence>
<dbReference type="InterPro" id="IPR053164">
    <property type="entry name" value="IS1016-like_transposase"/>
</dbReference>
<accession>A0A1P8VFY9</accession>
<dbReference type="AlphaFoldDB" id="A0A1P8VFY9"/>
<reference evidence="2" key="1">
    <citation type="submission" date="2016-02" db="EMBL/GenBank/DDBJ databases">
        <authorList>
            <person name="Wen L."/>
            <person name="He K."/>
            <person name="Yang H."/>
        </authorList>
    </citation>
    <scope>NUCLEOTIDE SEQUENCE</scope>
    <source>
        <strain evidence="2">B-1524/15</strain>
        <strain evidence="3">B-1730/15</strain>
    </source>
</reference>
<dbReference type="GeneID" id="99692232"/>
<feature type="domain" description="ISXO2-like transposase" evidence="1">
    <location>
        <begin position="64"/>
        <end position="202"/>
    </location>
</feature>
<dbReference type="EMBL" id="KU747085">
    <property type="protein sequence ID" value="APZ74368.1"/>
    <property type="molecule type" value="Genomic_DNA"/>
</dbReference>
<evidence type="ECO:0000313" key="3">
    <source>
        <dbReference type="EMBL" id="APZ74368.1"/>
    </source>
</evidence>
<dbReference type="NCBIfam" id="NF033547">
    <property type="entry name" value="transpos_IS1595"/>
    <property type="match status" value="1"/>
</dbReference>
<organism evidence="2">
    <name type="scientific">Acinetobacter baumannii</name>
    <dbReference type="NCBI Taxonomy" id="470"/>
    <lineage>
        <taxon>Bacteria</taxon>
        <taxon>Pseudomonadati</taxon>
        <taxon>Pseudomonadota</taxon>
        <taxon>Gammaproteobacteria</taxon>
        <taxon>Moraxellales</taxon>
        <taxon>Moraxellaceae</taxon>
        <taxon>Acinetobacter</taxon>
        <taxon>Acinetobacter calcoaceticus/baumannii complex</taxon>
    </lineage>
</organism>
<dbReference type="Pfam" id="PF12762">
    <property type="entry name" value="DDE_Tnp_IS1595"/>
    <property type="match status" value="1"/>
</dbReference>
<sequence length="219" mass="25288">MKMKINRCKLDKNTQRKLVEFFVAEVTARTAANLLDIQPNTAALFYRKIREIIMYHLDQTADDIFEGEVELDESYFGGTRKGKRGRGAGGKVAVFGILKRGGMVYVKVVPDTKSDTLMPVITRKVAPDSVVYTDSYRSYNVLDVNCFYHERINHSKDFAKGRNHINGVENFWNQAKRILRKYNGIDRNAFPLFIKECEFRFNYGSPKQQLEILLDWTGI</sequence>
<dbReference type="SMART" id="SM01126">
    <property type="entry name" value="DDE_Tnp_IS1595"/>
    <property type="match status" value="1"/>
</dbReference>
<dbReference type="RefSeq" id="WP_000782406.1">
    <property type="nucleotide sequence ID" value="NZ_CAJHHC010000076.1"/>
</dbReference>